<evidence type="ECO:0000256" key="4">
    <source>
        <dbReference type="PROSITE-ProRule" id="PRU00335"/>
    </source>
</evidence>
<evidence type="ECO:0000256" key="3">
    <source>
        <dbReference type="ARBA" id="ARBA00023163"/>
    </source>
</evidence>
<proteinExistence type="predicted"/>
<organism evidence="6 7">
    <name type="scientific">Sphaerisporangium corydalis</name>
    <dbReference type="NCBI Taxonomy" id="1441875"/>
    <lineage>
        <taxon>Bacteria</taxon>
        <taxon>Bacillati</taxon>
        <taxon>Actinomycetota</taxon>
        <taxon>Actinomycetes</taxon>
        <taxon>Streptosporangiales</taxon>
        <taxon>Streptosporangiaceae</taxon>
        <taxon>Sphaerisporangium</taxon>
    </lineage>
</organism>
<dbReference type="PROSITE" id="PS50977">
    <property type="entry name" value="HTH_TETR_2"/>
    <property type="match status" value="1"/>
</dbReference>
<keyword evidence="1" id="KW-0805">Transcription regulation</keyword>
<comment type="caution">
    <text evidence="6">The sequence shown here is derived from an EMBL/GenBank/DDBJ whole genome shotgun (WGS) entry which is preliminary data.</text>
</comment>
<evidence type="ECO:0000256" key="1">
    <source>
        <dbReference type="ARBA" id="ARBA00023015"/>
    </source>
</evidence>
<accession>A0ABV9EB86</accession>
<feature type="DNA-binding region" description="H-T-H motif" evidence="4">
    <location>
        <begin position="36"/>
        <end position="55"/>
    </location>
</feature>
<evidence type="ECO:0000259" key="5">
    <source>
        <dbReference type="PROSITE" id="PS50977"/>
    </source>
</evidence>
<reference evidence="7" key="1">
    <citation type="journal article" date="2019" name="Int. J. Syst. Evol. Microbiol.">
        <title>The Global Catalogue of Microorganisms (GCM) 10K type strain sequencing project: providing services to taxonomists for standard genome sequencing and annotation.</title>
        <authorList>
            <consortium name="The Broad Institute Genomics Platform"/>
            <consortium name="The Broad Institute Genome Sequencing Center for Infectious Disease"/>
            <person name="Wu L."/>
            <person name="Ma J."/>
        </authorList>
    </citation>
    <scope>NUCLEOTIDE SEQUENCE [LARGE SCALE GENOMIC DNA]</scope>
    <source>
        <strain evidence="7">CCUG 49560</strain>
    </source>
</reference>
<dbReference type="InterPro" id="IPR001647">
    <property type="entry name" value="HTH_TetR"/>
</dbReference>
<sequence>MDPGPGLRERKKLRTRRALIEAALRLFEERGYEETTLAEIAAAVDVSTRTFFSYFASKEDVVFYDTRWRVERAIAIIEGRRPGEPVACLLGRVADVVLGPGAEPVLELSPARARLIMSVPALRARGLHLLFEVQRELAEALRQACPGELDRVEAAAAIGSFVGAAKMAAMAGRDQGDPPAAIWEAARRGVDIAVNGLCSLGVTPAEATRTPDITSGLATKG</sequence>
<dbReference type="SUPFAM" id="SSF46689">
    <property type="entry name" value="Homeodomain-like"/>
    <property type="match status" value="1"/>
</dbReference>
<name>A0ABV9EB86_9ACTN</name>
<protein>
    <submittedName>
        <fullName evidence="6">TetR/AcrR family transcriptional regulator</fullName>
    </submittedName>
</protein>
<evidence type="ECO:0000313" key="6">
    <source>
        <dbReference type="EMBL" id="MFC4585284.1"/>
    </source>
</evidence>
<dbReference type="Proteomes" id="UP001595891">
    <property type="component" value="Unassembled WGS sequence"/>
</dbReference>
<gene>
    <name evidence="6" type="ORF">ACFO8L_04330</name>
</gene>
<feature type="domain" description="HTH tetR-type" evidence="5">
    <location>
        <begin position="13"/>
        <end position="73"/>
    </location>
</feature>
<dbReference type="Gene3D" id="1.10.10.60">
    <property type="entry name" value="Homeodomain-like"/>
    <property type="match status" value="1"/>
</dbReference>
<dbReference type="Pfam" id="PF00440">
    <property type="entry name" value="TetR_N"/>
    <property type="match status" value="1"/>
</dbReference>
<evidence type="ECO:0000313" key="7">
    <source>
        <dbReference type="Proteomes" id="UP001595891"/>
    </source>
</evidence>
<dbReference type="Gene3D" id="1.10.357.10">
    <property type="entry name" value="Tetracycline Repressor, domain 2"/>
    <property type="match status" value="1"/>
</dbReference>
<dbReference type="InterPro" id="IPR023772">
    <property type="entry name" value="DNA-bd_HTH_TetR-type_CS"/>
</dbReference>
<dbReference type="PROSITE" id="PS01081">
    <property type="entry name" value="HTH_TETR_1"/>
    <property type="match status" value="1"/>
</dbReference>
<dbReference type="PANTHER" id="PTHR30055:SF234">
    <property type="entry name" value="HTH-TYPE TRANSCRIPTIONAL REGULATOR BETI"/>
    <property type="match status" value="1"/>
</dbReference>
<dbReference type="EMBL" id="JBHSFN010000002">
    <property type="protein sequence ID" value="MFC4585284.1"/>
    <property type="molecule type" value="Genomic_DNA"/>
</dbReference>
<dbReference type="PRINTS" id="PR00455">
    <property type="entry name" value="HTHTETR"/>
</dbReference>
<dbReference type="InterPro" id="IPR050109">
    <property type="entry name" value="HTH-type_TetR-like_transc_reg"/>
</dbReference>
<keyword evidence="3" id="KW-0804">Transcription</keyword>
<keyword evidence="2 4" id="KW-0238">DNA-binding</keyword>
<dbReference type="RefSeq" id="WP_262842669.1">
    <property type="nucleotide sequence ID" value="NZ_JANZYP010000012.1"/>
</dbReference>
<dbReference type="PANTHER" id="PTHR30055">
    <property type="entry name" value="HTH-TYPE TRANSCRIPTIONAL REGULATOR RUTR"/>
    <property type="match status" value="1"/>
</dbReference>
<keyword evidence="7" id="KW-1185">Reference proteome</keyword>
<evidence type="ECO:0000256" key="2">
    <source>
        <dbReference type="ARBA" id="ARBA00023125"/>
    </source>
</evidence>
<dbReference type="InterPro" id="IPR009057">
    <property type="entry name" value="Homeodomain-like_sf"/>
</dbReference>